<sequence length="215" mass="23804">MTANSRTDPADVAHTRAAYDDIAIRYAEFAKDHLATQPFDRAMLGIFAELVHDGRVADIGCGEGRLTAHLSELGLDIFGIDLSPRLLELARAQYPTLDFEEGSLERLDIGDATLAGILVWYSFIHLPPERMPAVLAEFHRVLEAGGHALLAFFQAPDVQDAEPFDHKVITAYRWSPARLATLAEQAGFTPTARLVREPDPGERGRQAYLLLVKDR</sequence>
<dbReference type="PANTHER" id="PTHR43861">
    <property type="entry name" value="TRANS-ACONITATE 2-METHYLTRANSFERASE-RELATED"/>
    <property type="match status" value="1"/>
</dbReference>
<name>A0ABZ1Z3X1_9NOCA</name>
<keyword evidence="2" id="KW-0808">Transferase</keyword>
<evidence type="ECO:0000313" key="4">
    <source>
        <dbReference type="EMBL" id="WUV50218.1"/>
    </source>
</evidence>
<dbReference type="GO" id="GO:0032259">
    <property type="term" value="P:methylation"/>
    <property type="evidence" value="ECO:0007669"/>
    <property type="project" value="UniProtKB-KW"/>
</dbReference>
<gene>
    <name evidence="4" type="ORF">OG563_19690</name>
</gene>
<dbReference type="InterPro" id="IPR041698">
    <property type="entry name" value="Methyltransf_25"/>
</dbReference>
<keyword evidence="5" id="KW-1185">Reference proteome</keyword>
<dbReference type="Pfam" id="PF13649">
    <property type="entry name" value="Methyltransf_25"/>
    <property type="match status" value="1"/>
</dbReference>
<dbReference type="PANTHER" id="PTHR43861:SF1">
    <property type="entry name" value="TRANS-ACONITATE 2-METHYLTRANSFERASE"/>
    <property type="match status" value="1"/>
</dbReference>
<proteinExistence type="predicted"/>
<dbReference type="SUPFAM" id="SSF53335">
    <property type="entry name" value="S-adenosyl-L-methionine-dependent methyltransferases"/>
    <property type="match status" value="1"/>
</dbReference>
<dbReference type="CDD" id="cd02440">
    <property type="entry name" value="AdoMet_MTases"/>
    <property type="match status" value="1"/>
</dbReference>
<reference evidence="4" key="1">
    <citation type="submission" date="2022-10" db="EMBL/GenBank/DDBJ databases">
        <title>The complete genomes of actinobacterial strains from the NBC collection.</title>
        <authorList>
            <person name="Joergensen T.S."/>
            <person name="Alvarez Arevalo M."/>
            <person name="Sterndorff E.B."/>
            <person name="Faurdal D."/>
            <person name="Vuksanovic O."/>
            <person name="Mourched A.-S."/>
            <person name="Charusanti P."/>
            <person name="Shaw S."/>
            <person name="Blin K."/>
            <person name="Weber T."/>
        </authorList>
    </citation>
    <scope>NUCLEOTIDE SEQUENCE</scope>
    <source>
        <strain evidence="4">NBC_01482</strain>
    </source>
</reference>
<accession>A0ABZ1Z3X1</accession>
<dbReference type="RefSeq" id="WP_329414988.1">
    <property type="nucleotide sequence ID" value="NZ_CP109441.1"/>
</dbReference>
<evidence type="ECO:0000259" key="3">
    <source>
        <dbReference type="Pfam" id="PF13649"/>
    </source>
</evidence>
<organism evidence="4 5">
    <name type="scientific">Nocardia vinacea</name>
    <dbReference type="NCBI Taxonomy" id="96468"/>
    <lineage>
        <taxon>Bacteria</taxon>
        <taxon>Bacillati</taxon>
        <taxon>Actinomycetota</taxon>
        <taxon>Actinomycetes</taxon>
        <taxon>Mycobacteriales</taxon>
        <taxon>Nocardiaceae</taxon>
        <taxon>Nocardia</taxon>
    </lineage>
</organism>
<dbReference type="GO" id="GO:0008168">
    <property type="term" value="F:methyltransferase activity"/>
    <property type="evidence" value="ECO:0007669"/>
    <property type="project" value="UniProtKB-KW"/>
</dbReference>
<protein>
    <submittedName>
        <fullName evidence="4">Methyltransferase domain-containing protein</fullName>
    </submittedName>
</protein>
<feature type="domain" description="Methyltransferase" evidence="3">
    <location>
        <begin position="56"/>
        <end position="146"/>
    </location>
</feature>
<dbReference type="InterPro" id="IPR029063">
    <property type="entry name" value="SAM-dependent_MTases_sf"/>
</dbReference>
<dbReference type="Proteomes" id="UP001432062">
    <property type="component" value="Chromosome"/>
</dbReference>
<evidence type="ECO:0000256" key="1">
    <source>
        <dbReference type="ARBA" id="ARBA00022603"/>
    </source>
</evidence>
<evidence type="ECO:0000313" key="5">
    <source>
        <dbReference type="Proteomes" id="UP001432062"/>
    </source>
</evidence>
<evidence type="ECO:0000256" key="2">
    <source>
        <dbReference type="ARBA" id="ARBA00022679"/>
    </source>
</evidence>
<dbReference type="EMBL" id="CP109441">
    <property type="protein sequence ID" value="WUV50218.1"/>
    <property type="molecule type" value="Genomic_DNA"/>
</dbReference>
<dbReference type="Gene3D" id="3.40.50.150">
    <property type="entry name" value="Vaccinia Virus protein VP39"/>
    <property type="match status" value="1"/>
</dbReference>
<keyword evidence="1 4" id="KW-0489">Methyltransferase</keyword>